<keyword evidence="2" id="KW-1185">Reference proteome</keyword>
<accession>A0ABT1GVW4</accession>
<reference evidence="1 2" key="1">
    <citation type="submission" date="2022-06" db="EMBL/GenBank/DDBJ databases">
        <title>Genomic Encyclopedia of Archaeal and Bacterial Type Strains, Phase II (KMG-II): from individual species to whole genera.</title>
        <authorList>
            <person name="Goeker M."/>
        </authorList>
    </citation>
    <scope>NUCLEOTIDE SEQUENCE [LARGE SCALE GENOMIC DNA]</scope>
    <source>
        <strain evidence="1 2">DSM 45037</strain>
    </source>
</reference>
<evidence type="ECO:0000313" key="1">
    <source>
        <dbReference type="EMBL" id="MCP2159124.1"/>
    </source>
</evidence>
<protein>
    <submittedName>
        <fullName evidence="1">Uncharacterized protein</fullName>
    </submittedName>
</protein>
<organism evidence="1 2">
    <name type="scientific">Williamsia serinedens</name>
    <dbReference type="NCBI Taxonomy" id="391736"/>
    <lineage>
        <taxon>Bacteria</taxon>
        <taxon>Bacillati</taxon>
        <taxon>Actinomycetota</taxon>
        <taxon>Actinomycetes</taxon>
        <taxon>Mycobacteriales</taxon>
        <taxon>Nocardiaceae</taxon>
        <taxon>Williamsia</taxon>
    </lineage>
</organism>
<dbReference type="Proteomes" id="UP001205740">
    <property type="component" value="Unassembled WGS sequence"/>
</dbReference>
<name>A0ABT1GVW4_9NOCA</name>
<dbReference type="RefSeq" id="WP_301284030.1">
    <property type="nucleotide sequence ID" value="NZ_BAAAOE010000004.1"/>
</dbReference>
<sequence>MGSSDLAALLGLLSSGSAGGGDTEPTTGLGGLLSGLLGLFG</sequence>
<comment type="caution">
    <text evidence="1">The sequence shown here is derived from an EMBL/GenBank/DDBJ whole genome shotgun (WGS) entry which is preliminary data.</text>
</comment>
<evidence type="ECO:0000313" key="2">
    <source>
        <dbReference type="Proteomes" id="UP001205740"/>
    </source>
</evidence>
<dbReference type="EMBL" id="JAMTCG010000001">
    <property type="protein sequence ID" value="MCP2159124.1"/>
    <property type="molecule type" value="Genomic_DNA"/>
</dbReference>
<gene>
    <name evidence="1" type="ORF">LX12_000288</name>
</gene>
<proteinExistence type="predicted"/>